<evidence type="ECO:0000313" key="1">
    <source>
        <dbReference type="EMBL" id="MBA0783960.1"/>
    </source>
</evidence>
<gene>
    <name evidence="1" type="ORF">Gotri_001594</name>
</gene>
<comment type="caution">
    <text evidence="1">The sequence shown here is derived from an EMBL/GenBank/DDBJ whole genome shotgun (WGS) entry which is preliminary data.</text>
</comment>
<proteinExistence type="predicted"/>
<protein>
    <submittedName>
        <fullName evidence="1">Uncharacterized protein</fullName>
    </submittedName>
</protein>
<dbReference type="Proteomes" id="UP000593568">
    <property type="component" value="Unassembled WGS sequence"/>
</dbReference>
<organism evidence="1 2">
    <name type="scientific">Gossypium trilobum</name>
    <dbReference type="NCBI Taxonomy" id="34281"/>
    <lineage>
        <taxon>Eukaryota</taxon>
        <taxon>Viridiplantae</taxon>
        <taxon>Streptophyta</taxon>
        <taxon>Embryophyta</taxon>
        <taxon>Tracheophyta</taxon>
        <taxon>Spermatophyta</taxon>
        <taxon>Magnoliopsida</taxon>
        <taxon>eudicotyledons</taxon>
        <taxon>Gunneridae</taxon>
        <taxon>Pentapetalae</taxon>
        <taxon>rosids</taxon>
        <taxon>malvids</taxon>
        <taxon>Malvales</taxon>
        <taxon>Malvaceae</taxon>
        <taxon>Malvoideae</taxon>
        <taxon>Gossypium</taxon>
    </lineage>
</organism>
<sequence>MIGFDYISNSNRGMLMIVTPLKSYKNIKFNGTIVKQFLNHLFNVILFKRFKLLGGFNFSFLDYPIGFRLLNWQQWSFFNYTNNSLSIVCPCSNAIVAVNMWSWRLVLCPLPLLLFGHFKWSHVTFV</sequence>
<dbReference type="EMBL" id="JABEZW010000013">
    <property type="protein sequence ID" value="MBA0783960.1"/>
    <property type="molecule type" value="Genomic_DNA"/>
</dbReference>
<reference evidence="1 2" key="1">
    <citation type="journal article" date="2019" name="Genome Biol. Evol.">
        <title>Insights into the evolution of the New World diploid cottons (Gossypium, subgenus Houzingenia) based on genome sequencing.</title>
        <authorList>
            <person name="Grover C.E."/>
            <person name="Arick M.A. 2nd"/>
            <person name="Thrash A."/>
            <person name="Conover J.L."/>
            <person name="Sanders W.S."/>
            <person name="Peterson D.G."/>
            <person name="Frelichowski J.E."/>
            <person name="Scheffler J.A."/>
            <person name="Scheffler B.E."/>
            <person name="Wendel J.F."/>
        </authorList>
    </citation>
    <scope>NUCLEOTIDE SEQUENCE [LARGE SCALE GENOMIC DNA]</scope>
    <source>
        <strain evidence="1">8</strain>
        <tissue evidence="1">Leaf</tissue>
    </source>
</reference>
<name>A0A7J9FFA4_9ROSI</name>
<keyword evidence="2" id="KW-1185">Reference proteome</keyword>
<dbReference type="AlphaFoldDB" id="A0A7J9FFA4"/>
<accession>A0A7J9FFA4</accession>
<evidence type="ECO:0000313" key="2">
    <source>
        <dbReference type="Proteomes" id="UP000593568"/>
    </source>
</evidence>